<dbReference type="InterPro" id="IPR024177">
    <property type="entry name" value="Biotin_synthase"/>
</dbReference>
<reference evidence="17" key="1">
    <citation type="submission" date="2016-10" db="EMBL/GenBank/DDBJ databases">
        <authorList>
            <person name="Varghese N."/>
            <person name="Submissions S."/>
        </authorList>
    </citation>
    <scope>NUCLEOTIDE SEQUENCE [LARGE SCALE GENOMIC DNA]</scope>
    <source>
        <strain evidence="17">DSM 217</strain>
    </source>
</reference>
<accession>A0A1H3AVQ9</accession>
<evidence type="ECO:0000256" key="8">
    <source>
        <dbReference type="ARBA" id="ARBA00022723"/>
    </source>
</evidence>
<dbReference type="AlphaFoldDB" id="A0A1H3AVQ9"/>
<feature type="binding site" evidence="13 14">
    <location>
        <position position="138"/>
    </location>
    <ligand>
        <name>[2Fe-2S] cluster</name>
        <dbReference type="ChEBI" id="CHEBI:190135"/>
    </ligand>
</feature>
<evidence type="ECO:0000256" key="14">
    <source>
        <dbReference type="PIRSR" id="PIRSR001619-1"/>
    </source>
</evidence>
<name>A0A1H3AVQ9_THIRO</name>
<dbReference type="SFLD" id="SFLDG01060">
    <property type="entry name" value="BATS_domain_containing"/>
    <property type="match status" value="1"/>
</dbReference>
<dbReference type="EC" id="2.8.1.6" evidence="3 13"/>
<dbReference type="NCBIfam" id="TIGR00433">
    <property type="entry name" value="bioB"/>
    <property type="match status" value="1"/>
</dbReference>
<dbReference type="SFLD" id="SFLDG01278">
    <property type="entry name" value="biotin_synthase_like"/>
    <property type="match status" value="1"/>
</dbReference>
<evidence type="ECO:0000256" key="6">
    <source>
        <dbReference type="ARBA" id="ARBA00022691"/>
    </source>
</evidence>
<evidence type="ECO:0000256" key="5">
    <source>
        <dbReference type="ARBA" id="ARBA00022679"/>
    </source>
</evidence>
<sequence>MSPKPSPLHVSILRHDWSVEEIQAILDLPFTDLMFRAQTAHRLYFDPNRVQVSTLLSIKTGACPEDCGYCAQSARHETGLERESLMPIDEVLDAARIAREQGATRFCMGAAWRNPTDKNLEQVIAMVEGVHALGLETCVTLGMLTGAQARRLKEAGLDYYNHNLDTSPEFYGQVITTRTFQDRLDTLEHIRDVGLKTCSGGILGMGESRRDRASMLRQLANLPAHPESVPINLLVRVEGTPLQASETLDPFEFVRVVAVARILMPTSYVRLSAGRSEMSDELQALCYLAGANSIFYGDRLLTTPNAESDLDRALFARLGLAFEEMDPERTEPGACHKAKQALDAIVEH</sequence>
<keyword evidence="6 13" id="KW-0949">S-adenosyl-L-methionine</keyword>
<dbReference type="CDD" id="cd01335">
    <property type="entry name" value="Radical_SAM"/>
    <property type="match status" value="1"/>
</dbReference>
<dbReference type="SMART" id="SM00729">
    <property type="entry name" value="Elp3"/>
    <property type="match status" value="1"/>
</dbReference>
<dbReference type="GO" id="GO:0009102">
    <property type="term" value="P:biotin biosynthetic process"/>
    <property type="evidence" value="ECO:0007669"/>
    <property type="project" value="UniProtKB-UniRule"/>
</dbReference>
<evidence type="ECO:0000313" key="17">
    <source>
        <dbReference type="Proteomes" id="UP000198816"/>
    </source>
</evidence>
<dbReference type="UniPathway" id="UPA00078">
    <property type="reaction ID" value="UER00162"/>
</dbReference>
<dbReference type="Proteomes" id="UP000198816">
    <property type="component" value="Unassembled WGS sequence"/>
</dbReference>
<dbReference type="Pfam" id="PF04055">
    <property type="entry name" value="Radical_SAM"/>
    <property type="match status" value="1"/>
</dbReference>
<comment type="cofactor">
    <cofactor evidence="13">
        <name>[2Fe-2S] cluster</name>
        <dbReference type="ChEBI" id="CHEBI:190135"/>
    </cofactor>
    <text evidence="13">Binds 1 [2Fe-2S] cluster. The cluster is coordinated with 3 cysteines and 1 arginine.</text>
</comment>
<evidence type="ECO:0000259" key="15">
    <source>
        <dbReference type="PROSITE" id="PS51918"/>
    </source>
</evidence>
<comment type="pathway">
    <text evidence="1 13">Cofactor biosynthesis; biotin biosynthesis; biotin from 7,8-diaminononanoate: step 2/2.</text>
</comment>
<comment type="cofactor">
    <cofactor evidence="14">
        <name>[2Fe-2S] cluster</name>
        <dbReference type="ChEBI" id="CHEBI:190135"/>
    </cofactor>
    <text evidence="14">Binds 1 [2Fe-2S] cluster. The cluster is coordinated with 3 cysteines and 1 arginine.</text>
</comment>
<evidence type="ECO:0000256" key="1">
    <source>
        <dbReference type="ARBA" id="ARBA00004942"/>
    </source>
</evidence>
<feature type="binding site" evidence="13 14">
    <location>
        <position position="63"/>
    </location>
    <ligand>
        <name>[4Fe-4S] cluster</name>
        <dbReference type="ChEBI" id="CHEBI:49883"/>
        <note>4Fe-4S-S-AdoMet</note>
    </ligand>
</feature>
<dbReference type="InterPro" id="IPR010722">
    <property type="entry name" value="BATS_dom"/>
</dbReference>
<organism evidence="16 17">
    <name type="scientific">Thiocapsa roseopersicina</name>
    <dbReference type="NCBI Taxonomy" id="1058"/>
    <lineage>
        <taxon>Bacteria</taxon>
        <taxon>Pseudomonadati</taxon>
        <taxon>Pseudomonadota</taxon>
        <taxon>Gammaproteobacteria</taxon>
        <taxon>Chromatiales</taxon>
        <taxon>Chromatiaceae</taxon>
        <taxon>Thiocapsa</taxon>
    </lineage>
</organism>
<feature type="binding site" evidence="13 14">
    <location>
        <position position="198"/>
    </location>
    <ligand>
        <name>[2Fe-2S] cluster</name>
        <dbReference type="ChEBI" id="CHEBI:190135"/>
    </ligand>
</feature>
<keyword evidence="10 13" id="KW-0408">Iron</keyword>
<keyword evidence="11 13" id="KW-0411">Iron-sulfur</keyword>
<evidence type="ECO:0000313" key="16">
    <source>
        <dbReference type="EMBL" id="SDX33685.1"/>
    </source>
</evidence>
<dbReference type="SMART" id="SM00876">
    <property type="entry name" value="BATS"/>
    <property type="match status" value="1"/>
</dbReference>
<keyword evidence="17" id="KW-1185">Reference proteome</keyword>
<dbReference type="Gene3D" id="3.20.20.70">
    <property type="entry name" value="Aldolase class I"/>
    <property type="match status" value="1"/>
</dbReference>
<dbReference type="InterPro" id="IPR006638">
    <property type="entry name" value="Elp3/MiaA/NifB-like_rSAM"/>
</dbReference>
<dbReference type="InterPro" id="IPR013785">
    <property type="entry name" value="Aldolase_TIM"/>
</dbReference>
<comment type="function">
    <text evidence="13">Catalyzes the conversion of dethiobiotin (DTB) to biotin by the insertion of a sulfur atom into dethiobiotin via a radical-based mechanism.</text>
</comment>
<dbReference type="Pfam" id="PF06968">
    <property type="entry name" value="BATS"/>
    <property type="match status" value="1"/>
</dbReference>
<comment type="cofactor">
    <cofactor evidence="13 14">
        <name>[4Fe-4S] cluster</name>
        <dbReference type="ChEBI" id="CHEBI:49883"/>
    </cofactor>
    <text evidence="13 14">Binds 1 [4Fe-4S] cluster. The cluster is coordinated with 3 cysteines and an exchangeable S-adenosyl-L-methionine.</text>
</comment>
<evidence type="ECO:0000256" key="3">
    <source>
        <dbReference type="ARBA" id="ARBA00012236"/>
    </source>
</evidence>
<dbReference type="GO" id="GO:0005506">
    <property type="term" value="F:iron ion binding"/>
    <property type="evidence" value="ECO:0007669"/>
    <property type="project" value="UniProtKB-UniRule"/>
</dbReference>
<evidence type="ECO:0000256" key="11">
    <source>
        <dbReference type="ARBA" id="ARBA00023014"/>
    </source>
</evidence>
<feature type="domain" description="Radical SAM core" evidence="15">
    <location>
        <begin position="48"/>
        <end position="275"/>
    </location>
</feature>
<gene>
    <name evidence="13" type="primary">bioB</name>
    <name evidence="16" type="ORF">SAMN05421783_12165</name>
</gene>
<dbReference type="OrthoDB" id="9786826at2"/>
<feature type="binding site" evidence="13 14">
    <location>
        <position position="70"/>
    </location>
    <ligand>
        <name>[4Fe-4S] cluster</name>
        <dbReference type="ChEBI" id="CHEBI:49883"/>
        <note>4Fe-4S-S-AdoMet</note>
    </ligand>
</feature>
<evidence type="ECO:0000256" key="9">
    <source>
        <dbReference type="ARBA" id="ARBA00022756"/>
    </source>
</evidence>
<evidence type="ECO:0000256" key="12">
    <source>
        <dbReference type="ARBA" id="ARBA00051157"/>
    </source>
</evidence>
<dbReference type="InterPro" id="IPR002684">
    <property type="entry name" value="Biotin_synth/BioAB"/>
</dbReference>
<dbReference type="PIRSF" id="PIRSF001619">
    <property type="entry name" value="Biotin_synth"/>
    <property type="match status" value="1"/>
</dbReference>
<feature type="binding site" evidence="13 14">
    <location>
        <position position="67"/>
    </location>
    <ligand>
        <name>[4Fe-4S] cluster</name>
        <dbReference type="ChEBI" id="CHEBI:49883"/>
        <note>4Fe-4S-S-AdoMet</note>
    </ligand>
</feature>
<comment type="catalytic activity">
    <reaction evidence="12 13">
        <text>(4R,5S)-dethiobiotin + (sulfur carrier)-SH + 2 reduced [2Fe-2S]-[ferredoxin] + 2 S-adenosyl-L-methionine = (sulfur carrier)-H + biotin + 2 5'-deoxyadenosine + 2 L-methionine + 2 oxidized [2Fe-2S]-[ferredoxin]</text>
        <dbReference type="Rhea" id="RHEA:22060"/>
        <dbReference type="Rhea" id="RHEA-COMP:10000"/>
        <dbReference type="Rhea" id="RHEA-COMP:10001"/>
        <dbReference type="Rhea" id="RHEA-COMP:14737"/>
        <dbReference type="Rhea" id="RHEA-COMP:14739"/>
        <dbReference type="ChEBI" id="CHEBI:17319"/>
        <dbReference type="ChEBI" id="CHEBI:29917"/>
        <dbReference type="ChEBI" id="CHEBI:33737"/>
        <dbReference type="ChEBI" id="CHEBI:33738"/>
        <dbReference type="ChEBI" id="CHEBI:57586"/>
        <dbReference type="ChEBI" id="CHEBI:57844"/>
        <dbReference type="ChEBI" id="CHEBI:59789"/>
        <dbReference type="ChEBI" id="CHEBI:64428"/>
        <dbReference type="ChEBI" id="CHEBI:149473"/>
        <dbReference type="EC" id="2.8.1.6"/>
    </reaction>
</comment>
<keyword evidence="9 13" id="KW-0093">Biotin biosynthesis</keyword>
<feature type="binding site" evidence="13 14">
    <location>
        <position position="270"/>
    </location>
    <ligand>
        <name>[2Fe-2S] cluster</name>
        <dbReference type="ChEBI" id="CHEBI:190135"/>
    </ligand>
</feature>
<evidence type="ECO:0000256" key="7">
    <source>
        <dbReference type="ARBA" id="ARBA00022714"/>
    </source>
</evidence>
<evidence type="ECO:0000256" key="10">
    <source>
        <dbReference type="ARBA" id="ARBA00023004"/>
    </source>
</evidence>
<dbReference type="STRING" id="1058.SAMN05421783_12165"/>
<feature type="binding site" evidence="13 14">
    <location>
        <position position="107"/>
    </location>
    <ligand>
        <name>[2Fe-2S] cluster</name>
        <dbReference type="ChEBI" id="CHEBI:190135"/>
    </ligand>
</feature>
<evidence type="ECO:0000256" key="4">
    <source>
        <dbReference type="ARBA" id="ARBA00022485"/>
    </source>
</evidence>
<dbReference type="EMBL" id="FNNZ01000021">
    <property type="protein sequence ID" value="SDX33685.1"/>
    <property type="molecule type" value="Genomic_DNA"/>
</dbReference>
<dbReference type="SUPFAM" id="SSF102114">
    <property type="entry name" value="Radical SAM enzymes"/>
    <property type="match status" value="1"/>
</dbReference>
<keyword evidence="7 13" id="KW-0001">2Fe-2S</keyword>
<dbReference type="PROSITE" id="PS51918">
    <property type="entry name" value="RADICAL_SAM"/>
    <property type="match status" value="1"/>
</dbReference>
<dbReference type="GO" id="GO:0051539">
    <property type="term" value="F:4 iron, 4 sulfur cluster binding"/>
    <property type="evidence" value="ECO:0007669"/>
    <property type="project" value="UniProtKB-KW"/>
</dbReference>
<dbReference type="PANTHER" id="PTHR22976:SF2">
    <property type="entry name" value="BIOTIN SYNTHASE, MITOCHONDRIAL"/>
    <property type="match status" value="1"/>
</dbReference>
<dbReference type="GO" id="GO:0004076">
    <property type="term" value="F:biotin synthase activity"/>
    <property type="evidence" value="ECO:0007669"/>
    <property type="project" value="UniProtKB-UniRule"/>
</dbReference>
<dbReference type="SFLD" id="SFLDS00029">
    <property type="entry name" value="Radical_SAM"/>
    <property type="match status" value="1"/>
</dbReference>
<protein>
    <recommendedName>
        <fullName evidence="3 13">Biotin synthase</fullName>
        <ecNumber evidence="3 13">2.8.1.6</ecNumber>
    </recommendedName>
</protein>
<keyword evidence="5 13" id="KW-0808">Transferase</keyword>
<keyword evidence="8 13" id="KW-0479">Metal-binding</keyword>
<dbReference type="InterPro" id="IPR007197">
    <property type="entry name" value="rSAM"/>
</dbReference>
<dbReference type="FunFam" id="3.20.20.70:FF:000011">
    <property type="entry name" value="Biotin synthase"/>
    <property type="match status" value="1"/>
</dbReference>
<dbReference type="GO" id="GO:0051537">
    <property type="term" value="F:2 iron, 2 sulfur cluster binding"/>
    <property type="evidence" value="ECO:0007669"/>
    <property type="project" value="UniProtKB-KW"/>
</dbReference>
<keyword evidence="4 13" id="KW-0004">4Fe-4S</keyword>
<evidence type="ECO:0000256" key="2">
    <source>
        <dbReference type="ARBA" id="ARBA00010765"/>
    </source>
</evidence>
<dbReference type="PANTHER" id="PTHR22976">
    <property type="entry name" value="BIOTIN SYNTHASE"/>
    <property type="match status" value="1"/>
</dbReference>
<dbReference type="RefSeq" id="WP_093035895.1">
    <property type="nucleotide sequence ID" value="NZ_FNNZ01000021.1"/>
</dbReference>
<comment type="similarity">
    <text evidence="2 13">Belongs to the radical SAM superfamily. Biotin synthase family.</text>
</comment>
<dbReference type="HAMAP" id="MF_01694">
    <property type="entry name" value="BioB"/>
    <property type="match status" value="1"/>
</dbReference>
<comment type="subunit">
    <text evidence="13">Homodimer.</text>
</comment>
<dbReference type="SFLD" id="SFLDF00272">
    <property type="entry name" value="biotin_synthase"/>
    <property type="match status" value="1"/>
</dbReference>
<dbReference type="InterPro" id="IPR058240">
    <property type="entry name" value="rSAM_sf"/>
</dbReference>
<proteinExistence type="inferred from homology"/>
<evidence type="ECO:0000256" key="13">
    <source>
        <dbReference type="HAMAP-Rule" id="MF_01694"/>
    </source>
</evidence>